<dbReference type="SUPFAM" id="SSF101386">
    <property type="entry name" value="all-alpha NTP pyrophosphatases"/>
    <property type="match status" value="1"/>
</dbReference>
<gene>
    <name evidence="2" type="ORF">B0T25DRAFT_629696</name>
</gene>
<dbReference type="InterPro" id="IPR018647">
    <property type="entry name" value="SLFN_3-like_DNA/RNA_helicase"/>
</dbReference>
<comment type="caution">
    <text evidence="2">The sequence shown here is derived from an EMBL/GenBank/DDBJ whole genome shotgun (WGS) entry which is preliminary data.</text>
</comment>
<keyword evidence="3" id="KW-1185">Reference proteome</keyword>
<dbReference type="GO" id="GO:0009143">
    <property type="term" value="P:nucleoside triphosphate catabolic process"/>
    <property type="evidence" value="ECO:0007669"/>
    <property type="project" value="InterPro"/>
</dbReference>
<reference evidence="2" key="1">
    <citation type="journal article" date="2023" name="Mol. Phylogenet. Evol.">
        <title>Genome-scale phylogeny and comparative genomics of the fungal order Sordariales.</title>
        <authorList>
            <person name="Hensen N."/>
            <person name="Bonometti L."/>
            <person name="Westerberg I."/>
            <person name="Brannstrom I.O."/>
            <person name="Guillou S."/>
            <person name="Cros-Aarteil S."/>
            <person name="Calhoun S."/>
            <person name="Haridas S."/>
            <person name="Kuo A."/>
            <person name="Mondo S."/>
            <person name="Pangilinan J."/>
            <person name="Riley R."/>
            <person name="LaButti K."/>
            <person name="Andreopoulos B."/>
            <person name="Lipzen A."/>
            <person name="Chen C."/>
            <person name="Yan M."/>
            <person name="Daum C."/>
            <person name="Ng V."/>
            <person name="Clum A."/>
            <person name="Steindorff A."/>
            <person name="Ohm R.A."/>
            <person name="Martin F."/>
            <person name="Silar P."/>
            <person name="Natvig D.O."/>
            <person name="Lalanne C."/>
            <person name="Gautier V."/>
            <person name="Ament-Velasquez S.L."/>
            <person name="Kruys A."/>
            <person name="Hutchinson M.I."/>
            <person name="Powell A.J."/>
            <person name="Barry K."/>
            <person name="Miller A.N."/>
            <person name="Grigoriev I.V."/>
            <person name="Debuchy R."/>
            <person name="Gladieux P."/>
            <person name="Hiltunen Thoren M."/>
            <person name="Johannesson H."/>
        </authorList>
    </citation>
    <scope>NUCLEOTIDE SEQUENCE</scope>
    <source>
        <strain evidence="2">CBS 955.72</strain>
    </source>
</reference>
<dbReference type="CDD" id="cd11537">
    <property type="entry name" value="NTP-PPase_RS21-C6_like"/>
    <property type="match status" value="1"/>
</dbReference>
<evidence type="ECO:0000313" key="2">
    <source>
        <dbReference type="EMBL" id="KAK3360699.1"/>
    </source>
</evidence>
<evidence type="ECO:0000313" key="3">
    <source>
        <dbReference type="Proteomes" id="UP001275084"/>
    </source>
</evidence>
<name>A0AAJ0HSM0_9PEZI</name>
<feature type="domain" description="Schlafen group 3-like DNA/RNA helicase" evidence="1">
    <location>
        <begin position="308"/>
        <end position="649"/>
    </location>
</feature>
<dbReference type="AlphaFoldDB" id="A0AAJ0HSM0"/>
<dbReference type="Gene3D" id="3.40.50.300">
    <property type="entry name" value="P-loop containing nucleotide triphosphate hydrolases"/>
    <property type="match status" value="1"/>
</dbReference>
<dbReference type="SUPFAM" id="SSF52540">
    <property type="entry name" value="P-loop containing nucleoside triphosphate hydrolases"/>
    <property type="match status" value="1"/>
</dbReference>
<dbReference type="Pfam" id="PF09848">
    <property type="entry name" value="SLFN-g3_helicase"/>
    <property type="match status" value="1"/>
</dbReference>
<dbReference type="GO" id="GO:0047429">
    <property type="term" value="F:nucleoside triphosphate diphosphatase activity"/>
    <property type="evidence" value="ECO:0007669"/>
    <property type="project" value="InterPro"/>
</dbReference>
<dbReference type="EMBL" id="JAUIQD010000002">
    <property type="protein sequence ID" value="KAK3360699.1"/>
    <property type="molecule type" value="Genomic_DNA"/>
</dbReference>
<dbReference type="InterPro" id="IPR052555">
    <property type="entry name" value="dCTP_Pyrophosphatase"/>
</dbReference>
<proteinExistence type="predicted"/>
<sequence length="663" mass="74993">MASTIVLIASTFSPSFEISSILSRKATDTGALPSIQLGFGGSNVNSNRLHPSILPCPTFPPVPMVSKETQEILAAFVVERDWDKFHTPENLAKSIAIEAGELLECFQWGTEPDLQDVRDELADVLTYCLHLARRIGADPDKIVLEKLEKTRKKYPVEKAKGSSKKPRDIYVGESLNVAVRLRQHLNTPAKQHLKHFRAITDERFNKSVCLDLESYLIKMLAGDGANRVLNRNNGITDTKYYQCEMYRDGFPYIFEQLRADGLFTQTIPEIENSDLFKLSPFKALTEDQANSVDEIVKGLLADLQNGEKSMIVIQGDPGTGKTVAAIYLMKLLRDIGSFTSLEDLDSDSRFSEFFTLHNRALLRNCRIGLVVPQQSLRASVEKVFKNTPGLHSSMVLTPFEAGEAEEQFDLLLVDETHRLNQRANQPSANQNTRFAAINRKLFGDDNFTKTQLDWIREKSKHQIFLLDTEQSVRPADLPSEVLSAVIAEARASQRHFQLKTQMRVKAGADFVAYVRWILNPSPTRAPPQIKEFGDYDFRIFDDVALMRDEIFHRDAEVGLSRMAAGFAFKWKSKKDKDAFDIEIGGTQMRWNSTMSDWISSKNALQEVGSIHTVQGYDLNYLGVIIGPDLRFDQAKQRLFIDRKSYFDKKESLPTMIFSDSRGP</sequence>
<dbReference type="PANTHER" id="PTHR46523:SF1">
    <property type="entry name" value="DCTP PYROPHOSPHATASE 1"/>
    <property type="match status" value="1"/>
</dbReference>
<organism evidence="2 3">
    <name type="scientific">Lasiosphaeria hispida</name>
    <dbReference type="NCBI Taxonomy" id="260671"/>
    <lineage>
        <taxon>Eukaryota</taxon>
        <taxon>Fungi</taxon>
        <taxon>Dikarya</taxon>
        <taxon>Ascomycota</taxon>
        <taxon>Pezizomycotina</taxon>
        <taxon>Sordariomycetes</taxon>
        <taxon>Sordariomycetidae</taxon>
        <taxon>Sordariales</taxon>
        <taxon>Lasiosphaeriaceae</taxon>
        <taxon>Lasiosphaeria</taxon>
    </lineage>
</organism>
<protein>
    <recommendedName>
        <fullName evidence="1">Schlafen group 3-like DNA/RNA helicase domain-containing protein</fullName>
    </recommendedName>
</protein>
<evidence type="ECO:0000259" key="1">
    <source>
        <dbReference type="Pfam" id="PF09848"/>
    </source>
</evidence>
<dbReference type="Proteomes" id="UP001275084">
    <property type="component" value="Unassembled WGS sequence"/>
</dbReference>
<dbReference type="Pfam" id="PF12643">
    <property type="entry name" value="MazG-like"/>
    <property type="match status" value="1"/>
</dbReference>
<dbReference type="Gene3D" id="1.10.287.1080">
    <property type="entry name" value="MazG-like"/>
    <property type="match status" value="1"/>
</dbReference>
<dbReference type="InterPro" id="IPR025984">
    <property type="entry name" value="DCTPP"/>
</dbReference>
<accession>A0AAJ0HSM0</accession>
<dbReference type="InterPro" id="IPR027417">
    <property type="entry name" value="P-loop_NTPase"/>
</dbReference>
<reference evidence="2" key="2">
    <citation type="submission" date="2023-06" db="EMBL/GenBank/DDBJ databases">
        <authorList>
            <consortium name="Lawrence Berkeley National Laboratory"/>
            <person name="Haridas S."/>
            <person name="Hensen N."/>
            <person name="Bonometti L."/>
            <person name="Westerberg I."/>
            <person name="Brannstrom I.O."/>
            <person name="Guillou S."/>
            <person name="Cros-Aarteil S."/>
            <person name="Calhoun S."/>
            <person name="Kuo A."/>
            <person name="Mondo S."/>
            <person name="Pangilinan J."/>
            <person name="Riley R."/>
            <person name="Labutti K."/>
            <person name="Andreopoulos B."/>
            <person name="Lipzen A."/>
            <person name="Chen C."/>
            <person name="Yanf M."/>
            <person name="Daum C."/>
            <person name="Ng V."/>
            <person name="Clum A."/>
            <person name="Steindorff A."/>
            <person name="Ohm R."/>
            <person name="Martin F."/>
            <person name="Silar P."/>
            <person name="Natvig D."/>
            <person name="Lalanne C."/>
            <person name="Gautier V."/>
            <person name="Ament-Velasquez S.L."/>
            <person name="Kruys A."/>
            <person name="Hutchinson M.I."/>
            <person name="Powell A.J."/>
            <person name="Barry K."/>
            <person name="Miller A.N."/>
            <person name="Grigoriev I.V."/>
            <person name="Debuchy R."/>
            <person name="Gladieux P."/>
            <person name="Thoren M.H."/>
            <person name="Johannesson H."/>
        </authorList>
    </citation>
    <scope>NUCLEOTIDE SEQUENCE</scope>
    <source>
        <strain evidence="2">CBS 955.72</strain>
    </source>
</reference>
<dbReference type="PANTHER" id="PTHR46523">
    <property type="entry name" value="DCTP PYROPHOSPHATASE 1"/>
    <property type="match status" value="1"/>
</dbReference>